<evidence type="ECO:0000313" key="2">
    <source>
        <dbReference type="EMBL" id="ODN76494.1"/>
    </source>
</evidence>
<accession>A0A1E3HJH2</accession>
<reference evidence="2 3" key="1">
    <citation type="submission" date="2016-06" db="EMBL/GenBank/DDBJ databases">
        <title>Evolution of pathogenesis and genome organization in the Tremellales.</title>
        <authorList>
            <person name="Cuomo C."/>
            <person name="Litvintseva A."/>
            <person name="Heitman J."/>
            <person name="Chen Y."/>
            <person name="Sun S."/>
            <person name="Springer D."/>
            <person name="Dromer F."/>
            <person name="Young S."/>
            <person name="Zeng Q."/>
            <person name="Chapman S."/>
            <person name="Gujja S."/>
            <person name="Saif S."/>
            <person name="Birren B."/>
        </authorList>
    </citation>
    <scope>NUCLEOTIDE SEQUENCE [LARGE SCALE GENOMIC DNA]</scope>
    <source>
        <strain evidence="2 3">CBS 6039</strain>
    </source>
</reference>
<name>A0A1E3HJH2_9TREE</name>
<dbReference type="OrthoDB" id="10386170at2759"/>
<evidence type="ECO:0000256" key="1">
    <source>
        <dbReference type="SAM" id="MobiDB-lite"/>
    </source>
</evidence>
<dbReference type="Proteomes" id="UP000094065">
    <property type="component" value="Unassembled WGS sequence"/>
</dbReference>
<dbReference type="AlphaFoldDB" id="A0A1E3HJH2"/>
<dbReference type="EMBL" id="AWGJ01000008">
    <property type="protein sequence ID" value="ODN76494.1"/>
    <property type="molecule type" value="Genomic_DNA"/>
</dbReference>
<comment type="caution">
    <text evidence="2">The sequence shown here is derived from an EMBL/GenBank/DDBJ whole genome shotgun (WGS) entry which is preliminary data.</text>
</comment>
<organism evidence="2 3">
    <name type="scientific">Cryptococcus amylolentus CBS 6039</name>
    <dbReference type="NCBI Taxonomy" id="1295533"/>
    <lineage>
        <taxon>Eukaryota</taxon>
        <taxon>Fungi</taxon>
        <taxon>Dikarya</taxon>
        <taxon>Basidiomycota</taxon>
        <taxon>Agaricomycotina</taxon>
        <taxon>Tremellomycetes</taxon>
        <taxon>Tremellales</taxon>
        <taxon>Cryptococcaceae</taxon>
        <taxon>Cryptococcus</taxon>
    </lineage>
</organism>
<feature type="compositionally biased region" description="Polar residues" evidence="1">
    <location>
        <begin position="25"/>
        <end position="41"/>
    </location>
</feature>
<evidence type="ECO:0000313" key="3">
    <source>
        <dbReference type="Proteomes" id="UP000094065"/>
    </source>
</evidence>
<dbReference type="GeneID" id="30156469"/>
<dbReference type="RefSeq" id="XP_018991868.1">
    <property type="nucleotide sequence ID" value="XM_019139377.1"/>
</dbReference>
<protein>
    <submittedName>
        <fullName evidence="2">Uncharacterized protein</fullName>
    </submittedName>
</protein>
<feature type="region of interest" description="Disordered" evidence="1">
    <location>
        <begin position="99"/>
        <end position="125"/>
    </location>
</feature>
<feature type="region of interest" description="Disordered" evidence="1">
    <location>
        <begin position="21"/>
        <end position="66"/>
    </location>
</feature>
<feature type="compositionally biased region" description="Low complexity" evidence="1">
    <location>
        <begin position="48"/>
        <end position="66"/>
    </location>
</feature>
<keyword evidence="3" id="KW-1185">Reference proteome</keyword>
<gene>
    <name evidence="2" type="ORF">L202_05160</name>
</gene>
<proteinExistence type="predicted"/>
<sequence>MTILWASHHHQLPGKPSCVSKYVSVPSSPAEKQQLSLNRSSPKADEISTFISRSSSSDSLASTTSTTSLAYQLPPFPMTFPGFDVVDLFKLVQRRMFARKGGRGDRSEEAKEGEEIEMMDTGKSG</sequence>